<keyword evidence="2" id="KW-1185">Reference proteome</keyword>
<dbReference type="InParanoid" id="A0A1D3CT34"/>
<proteinExistence type="predicted"/>
<dbReference type="AlphaFoldDB" id="A0A1D3CT34"/>
<dbReference type="Proteomes" id="UP000095192">
    <property type="component" value="Unassembled WGS sequence"/>
</dbReference>
<evidence type="ECO:0000313" key="1">
    <source>
        <dbReference type="EMBL" id="OEH74353.1"/>
    </source>
</evidence>
<reference evidence="1 2" key="1">
    <citation type="journal article" date="2016" name="BMC Genomics">
        <title>Comparative genomics reveals Cyclospora cayetanensis possesses coccidia-like metabolism and invasion components but unique surface antigens.</title>
        <authorList>
            <person name="Liu S."/>
            <person name="Wang L."/>
            <person name="Zheng H."/>
            <person name="Xu Z."/>
            <person name="Roellig D.M."/>
            <person name="Li N."/>
            <person name="Frace M.A."/>
            <person name="Tang K."/>
            <person name="Arrowood M.J."/>
            <person name="Moss D.M."/>
            <person name="Zhang L."/>
            <person name="Feng Y."/>
            <person name="Xiao L."/>
        </authorList>
    </citation>
    <scope>NUCLEOTIDE SEQUENCE [LARGE SCALE GENOMIC DNA]</scope>
    <source>
        <strain evidence="1 2">CHN_HEN01</strain>
    </source>
</reference>
<evidence type="ECO:0000313" key="2">
    <source>
        <dbReference type="Proteomes" id="UP000095192"/>
    </source>
</evidence>
<organism evidence="1 2">
    <name type="scientific">Cyclospora cayetanensis</name>
    <dbReference type="NCBI Taxonomy" id="88456"/>
    <lineage>
        <taxon>Eukaryota</taxon>
        <taxon>Sar</taxon>
        <taxon>Alveolata</taxon>
        <taxon>Apicomplexa</taxon>
        <taxon>Conoidasida</taxon>
        <taxon>Coccidia</taxon>
        <taxon>Eucoccidiorida</taxon>
        <taxon>Eimeriorina</taxon>
        <taxon>Eimeriidae</taxon>
        <taxon>Cyclospora</taxon>
    </lineage>
</organism>
<dbReference type="VEuPathDB" id="ToxoDB:cyc_08483"/>
<protein>
    <submittedName>
        <fullName evidence="1">Mitochondrial 2-oxoglutarate malate carrier</fullName>
    </submittedName>
</protein>
<name>A0A1D3CT34_9EIME</name>
<gene>
    <name evidence="1" type="ORF">cyc_08483</name>
</gene>
<accession>A0A1D3CT34</accession>
<comment type="caution">
    <text evidence="1">The sequence shown here is derived from an EMBL/GenBank/DDBJ whole genome shotgun (WGS) entry which is preliminary data.</text>
</comment>
<sequence>MTPPTTPKLSACQILVYFDFSRANDANGAVVDSIAPVDVAALTAELARLEESQENVLLHHYTSRTVNDGGQVYQLAIGKAGTLHYTDKHYSKLLEATTRPKAVDLRL</sequence>
<dbReference type="EMBL" id="JROU02002060">
    <property type="protein sequence ID" value="OEH74353.1"/>
    <property type="molecule type" value="Genomic_DNA"/>
</dbReference>